<protein>
    <submittedName>
        <fullName evidence="1">Uncharacterized protein</fullName>
    </submittedName>
</protein>
<gene>
    <name evidence="1" type="ORF">J8273_8161</name>
</gene>
<sequence length="198" mass="22209">MENLFKLTIRGKQNRLKFCDSLQFSARTFDDFDIICRDFVHSELSKAAVSKHYTLPDHLQWLIRCKKRESVADFVPLSPMNWNTCISTAVANYAQPPERIDVSCCLKSLDRESEPLHAPMRTVPSLSRAEHIPTSSMLSTLPELPPSAMMQATVSRPMGDDGLMYMPNVQPEAATVLRDVLEQIDNAAAVLGIDMSQP</sequence>
<proteinExistence type="predicted"/>
<dbReference type="AlphaFoldDB" id="A0A8J6AWL3"/>
<dbReference type="EMBL" id="JAHDYR010000066">
    <property type="protein sequence ID" value="KAG9390123.1"/>
    <property type="molecule type" value="Genomic_DNA"/>
</dbReference>
<name>A0A8J6AWL3_9EUKA</name>
<dbReference type="Proteomes" id="UP000717585">
    <property type="component" value="Unassembled WGS sequence"/>
</dbReference>
<evidence type="ECO:0000313" key="2">
    <source>
        <dbReference type="Proteomes" id="UP000717585"/>
    </source>
</evidence>
<reference evidence="1" key="1">
    <citation type="submission" date="2021-05" db="EMBL/GenBank/DDBJ databases">
        <title>A free-living protist that lacks canonical eukaryotic 1 DNA replication and segregation systems.</title>
        <authorList>
            <person name="Salas-Leiva D.E."/>
            <person name="Tromer E.C."/>
            <person name="Curtis B.A."/>
            <person name="Jerlstrom-Hultqvist J."/>
            <person name="Kolisko M."/>
            <person name="Yi Z."/>
            <person name="Salas-Leiva J.S."/>
            <person name="Gallot-Lavallee L."/>
            <person name="Kops G.J.P.L."/>
            <person name="Archibald J.M."/>
            <person name="Simpson A.G.B."/>
            <person name="Roger A.J."/>
        </authorList>
    </citation>
    <scope>NUCLEOTIDE SEQUENCE</scope>
    <source>
        <strain evidence="1">BICM</strain>
    </source>
</reference>
<comment type="caution">
    <text evidence="1">The sequence shown here is derived from an EMBL/GenBank/DDBJ whole genome shotgun (WGS) entry which is preliminary data.</text>
</comment>
<keyword evidence="2" id="KW-1185">Reference proteome</keyword>
<organism evidence="1 2">
    <name type="scientific">Carpediemonas membranifera</name>
    <dbReference type="NCBI Taxonomy" id="201153"/>
    <lineage>
        <taxon>Eukaryota</taxon>
        <taxon>Metamonada</taxon>
        <taxon>Carpediemonas-like organisms</taxon>
        <taxon>Carpediemonas</taxon>
    </lineage>
</organism>
<evidence type="ECO:0000313" key="1">
    <source>
        <dbReference type="EMBL" id="KAG9390123.1"/>
    </source>
</evidence>
<accession>A0A8J6AWL3</accession>